<gene>
    <name evidence="6" type="ORF">FHU39_004010</name>
</gene>
<evidence type="ECO:0000256" key="2">
    <source>
        <dbReference type="ARBA" id="ARBA00022777"/>
    </source>
</evidence>
<dbReference type="InterPro" id="IPR050482">
    <property type="entry name" value="Sensor_HK_TwoCompSys"/>
</dbReference>
<dbReference type="Pfam" id="PF07730">
    <property type="entry name" value="HisKA_3"/>
    <property type="match status" value="1"/>
</dbReference>
<dbReference type="EMBL" id="JACHVQ010000004">
    <property type="protein sequence ID" value="MBB2893974.1"/>
    <property type="molecule type" value="Genomic_DNA"/>
</dbReference>
<sequence length="389" mass="41168">MSMPRLQDLRLDRLVIRLLVSIGLLLGVLSATGVTGHAHPGWWRSGLGAGAALVALVAFVAGGAWWTSDPDGEFGEGRWTTAQLWTMGLGAAVPLVALPSSGITWFAFVPIATVARSRDARSATALLLAPVAALGYACLHQHSPWPTLAINLGFAAVVIVLLQQRRRQLEAAEFAAAQAQVISQERARTATAEQQREIAAQLHDVLAHTLSGLIIALQTAGLEARREQASPELQQRLSAATELAREGLQGAREAVESLHGAAAATAQPLDEWLQGTVDRIRAASGVRITVAGEARGIPAQRDEVARAVLREALTNSMRHAPGLPVRITLAESQIRVLTVGDVSAAPRTDQVSGGHGLAGLRRRVESRGGRFEAGATADGWLVVARWEAV</sequence>
<organism evidence="6 7">
    <name type="scientific">Flexivirga oryzae</name>
    <dbReference type="NCBI Taxonomy" id="1794944"/>
    <lineage>
        <taxon>Bacteria</taxon>
        <taxon>Bacillati</taxon>
        <taxon>Actinomycetota</taxon>
        <taxon>Actinomycetes</taxon>
        <taxon>Micrococcales</taxon>
        <taxon>Dermacoccaceae</taxon>
        <taxon>Flexivirga</taxon>
    </lineage>
</organism>
<keyword evidence="7" id="KW-1185">Reference proteome</keyword>
<feature type="transmembrane region" description="Helical" evidence="4">
    <location>
        <begin position="87"/>
        <end position="108"/>
    </location>
</feature>
<dbReference type="Gene3D" id="1.20.5.1930">
    <property type="match status" value="1"/>
</dbReference>
<dbReference type="InterPro" id="IPR036890">
    <property type="entry name" value="HATPase_C_sf"/>
</dbReference>
<feature type="domain" description="Signal transduction histidine kinase subgroup 3 dimerisation and phosphoacceptor" evidence="5">
    <location>
        <begin position="196"/>
        <end position="259"/>
    </location>
</feature>
<accession>A0A839NDD4</accession>
<dbReference type="Proteomes" id="UP000559182">
    <property type="component" value="Unassembled WGS sequence"/>
</dbReference>
<dbReference type="CDD" id="cd16917">
    <property type="entry name" value="HATPase_UhpB-NarQ-NarX-like"/>
    <property type="match status" value="1"/>
</dbReference>
<keyword evidence="3" id="KW-0902">Two-component regulatory system</keyword>
<name>A0A839NDD4_9MICO</name>
<evidence type="ECO:0000256" key="3">
    <source>
        <dbReference type="ARBA" id="ARBA00023012"/>
    </source>
</evidence>
<evidence type="ECO:0000256" key="4">
    <source>
        <dbReference type="SAM" id="Phobius"/>
    </source>
</evidence>
<evidence type="ECO:0000259" key="5">
    <source>
        <dbReference type="Pfam" id="PF07730"/>
    </source>
</evidence>
<evidence type="ECO:0000313" key="7">
    <source>
        <dbReference type="Proteomes" id="UP000559182"/>
    </source>
</evidence>
<keyword evidence="4" id="KW-1133">Transmembrane helix</keyword>
<dbReference type="GO" id="GO:0000155">
    <property type="term" value="F:phosphorelay sensor kinase activity"/>
    <property type="evidence" value="ECO:0007669"/>
    <property type="project" value="InterPro"/>
</dbReference>
<keyword evidence="2 6" id="KW-0418">Kinase</keyword>
<feature type="transmembrane region" description="Helical" evidence="4">
    <location>
        <begin position="145"/>
        <end position="162"/>
    </location>
</feature>
<feature type="transmembrane region" description="Helical" evidence="4">
    <location>
        <begin position="120"/>
        <end position="139"/>
    </location>
</feature>
<evidence type="ECO:0000256" key="1">
    <source>
        <dbReference type="ARBA" id="ARBA00022679"/>
    </source>
</evidence>
<dbReference type="InterPro" id="IPR011712">
    <property type="entry name" value="Sig_transdc_His_kin_sub3_dim/P"/>
</dbReference>
<dbReference type="AlphaFoldDB" id="A0A839NDD4"/>
<comment type="caution">
    <text evidence="6">The sequence shown here is derived from an EMBL/GenBank/DDBJ whole genome shotgun (WGS) entry which is preliminary data.</text>
</comment>
<dbReference type="GO" id="GO:0046983">
    <property type="term" value="F:protein dimerization activity"/>
    <property type="evidence" value="ECO:0007669"/>
    <property type="project" value="InterPro"/>
</dbReference>
<dbReference type="Gene3D" id="3.30.565.10">
    <property type="entry name" value="Histidine kinase-like ATPase, C-terminal domain"/>
    <property type="match status" value="1"/>
</dbReference>
<keyword evidence="4" id="KW-0472">Membrane</keyword>
<dbReference type="PANTHER" id="PTHR24421">
    <property type="entry name" value="NITRATE/NITRITE SENSOR PROTEIN NARX-RELATED"/>
    <property type="match status" value="1"/>
</dbReference>
<protein>
    <submittedName>
        <fullName evidence="6">Signal transduction histidine kinase</fullName>
    </submittedName>
</protein>
<proteinExistence type="predicted"/>
<evidence type="ECO:0000313" key="6">
    <source>
        <dbReference type="EMBL" id="MBB2893974.1"/>
    </source>
</evidence>
<feature type="transmembrane region" description="Helical" evidence="4">
    <location>
        <begin position="46"/>
        <end position="67"/>
    </location>
</feature>
<keyword evidence="4" id="KW-0812">Transmembrane</keyword>
<keyword evidence="1" id="KW-0808">Transferase</keyword>
<feature type="transmembrane region" description="Helical" evidence="4">
    <location>
        <begin position="14"/>
        <end position="34"/>
    </location>
</feature>
<dbReference type="GO" id="GO:0016020">
    <property type="term" value="C:membrane"/>
    <property type="evidence" value="ECO:0007669"/>
    <property type="project" value="InterPro"/>
</dbReference>
<reference evidence="6 7" key="1">
    <citation type="submission" date="2020-08" db="EMBL/GenBank/DDBJ databases">
        <title>Sequencing the genomes of 1000 actinobacteria strains.</title>
        <authorList>
            <person name="Klenk H.-P."/>
        </authorList>
    </citation>
    <scope>NUCLEOTIDE SEQUENCE [LARGE SCALE GENOMIC DNA]</scope>
    <source>
        <strain evidence="6 7">DSM 105369</strain>
    </source>
</reference>